<gene>
    <name evidence="5" type="primary">FIG4</name>
    <name evidence="5" type="ORF">HK103_002108</name>
</gene>
<dbReference type="GO" id="GO:0012505">
    <property type="term" value="C:endomembrane system"/>
    <property type="evidence" value="ECO:0007669"/>
    <property type="project" value="UniProtKB-SubCell"/>
</dbReference>
<dbReference type="PANTHER" id="PTHR45738:SF5">
    <property type="entry name" value="POLYPHOSPHOINOSITIDE PHOSPHATASE"/>
    <property type="match status" value="1"/>
</dbReference>
<dbReference type="PANTHER" id="PTHR45738">
    <property type="entry name" value="POLYPHOSPHOINOSITIDE PHOSPHATASE"/>
    <property type="match status" value="1"/>
</dbReference>
<proteinExistence type="predicted"/>
<dbReference type="AlphaFoldDB" id="A0AAD5Y4V4"/>
<dbReference type="PROSITE" id="PS50275">
    <property type="entry name" value="SAC"/>
    <property type="match status" value="1"/>
</dbReference>
<evidence type="ECO:0000313" key="6">
    <source>
        <dbReference type="Proteomes" id="UP001210925"/>
    </source>
</evidence>
<evidence type="ECO:0000256" key="1">
    <source>
        <dbReference type="ARBA" id="ARBA00004308"/>
    </source>
</evidence>
<dbReference type="InterPro" id="IPR002013">
    <property type="entry name" value="SAC_dom"/>
</dbReference>
<protein>
    <submittedName>
        <fullName evidence="5">Phosphatidylinositol-3,5-bisphosphate 5-phosphatase</fullName>
    </submittedName>
</protein>
<accession>A0AAD5Y4V4</accession>
<dbReference type="InterPro" id="IPR043573">
    <property type="entry name" value="Fig4-like"/>
</dbReference>
<dbReference type="GO" id="GO:0043813">
    <property type="term" value="F:phosphatidylinositol-3,5-bisphosphate 5-phosphatase activity"/>
    <property type="evidence" value="ECO:0007669"/>
    <property type="project" value="InterPro"/>
</dbReference>
<dbReference type="GO" id="GO:0046856">
    <property type="term" value="P:phosphatidylinositol dephosphorylation"/>
    <property type="evidence" value="ECO:0007669"/>
    <property type="project" value="InterPro"/>
</dbReference>
<evidence type="ECO:0000313" key="5">
    <source>
        <dbReference type="EMBL" id="KAJ3259554.1"/>
    </source>
</evidence>
<dbReference type="EMBL" id="JADGKB010000017">
    <property type="protein sequence ID" value="KAJ3259554.1"/>
    <property type="molecule type" value="Genomic_DNA"/>
</dbReference>
<evidence type="ECO:0000256" key="3">
    <source>
        <dbReference type="ARBA" id="ARBA00023136"/>
    </source>
</evidence>
<organism evidence="5 6">
    <name type="scientific">Boothiomyces macroporosus</name>
    <dbReference type="NCBI Taxonomy" id="261099"/>
    <lineage>
        <taxon>Eukaryota</taxon>
        <taxon>Fungi</taxon>
        <taxon>Fungi incertae sedis</taxon>
        <taxon>Chytridiomycota</taxon>
        <taxon>Chytridiomycota incertae sedis</taxon>
        <taxon>Chytridiomycetes</taxon>
        <taxon>Rhizophydiales</taxon>
        <taxon>Terramycetaceae</taxon>
        <taxon>Boothiomyces</taxon>
    </lineage>
</organism>
<name>A0AAD5Y4V4_9FUNG</name>
<keyword evidence="3" id="KW-0472">Membrane</keyword>
<reference evidence="5" key="1">
    <citation type="submission" date="2020-05" db="EMBL/GenBank/DDBJ databases">
        <title>Phylogenomic resolution of chytrid fungi.</title>
        <authorList>
            <person name="Stajich J.E."/>
            <person name="Amses K."/>
            <person name="Simmons R."/>
            <person name="Seto K."/>
            <person name="Myers J."/>
            <person name="Bonds A."/>
            <person name="Quandt C.A."/>
            <person name="Barry K."/>
            <person name="Liu P."/>
            <person name="Grigoriev I."/>
            <person name="Longcore J.E."/>
            <person name="James T.Y."/>
        </authorList>
    </citation>
    <scope>NUCLEOTIDE SEQUENCE</scope>
    <source>
        <strain evidence="5">PLAUS21</strain>
    </source>
</reference>
<evidence type="ECO:0000256" key="2">
    <source>
        <dbReference type="ARBA" id="ARBA00022801"/>
    </source>
</evidence>
<dbReference type="Pfam" id="PF02383">
    <property type="entry name" value="Syja_N"/>
    <property type="match status" value="1"/>
</dbReference>
<comment type="caution">
    <text evidence="5">The sequence shown here is derived from an EMBL/GenBank/DDBJ whole genome shotgun (WGS) entry which is preliminary data.</text>
</comment>
<dbReference type="Proteomes" id="UP001210925">
    <property type="component" value="Unassembled WGS sequence"/>
</dbReference>
<comment type="subcellular location">
    <subcellularLocation>
        <location evidence="1">Endomembrane system</location>
    </subcellularLocation>
</comment>
<feature type="domain" description="SAC" evidence="4">
    <location>
        <begin position="138"/>
        <end position="492"/>
    </location>
</feature>
<evidence type="ECO:0000259" key="4">
    <source>
        <dbReference type="PROSITE" id="PS50275"/>
    </source>
</evidence>
<keyword evidence="6" id="KW-1185">Reference proteome</keyword>
<sequence>MKLILKDFTCYETKTRYYIIGSNVSKDAYRIAKIDKTSPNEVSFVDDQITYSLTEMQDLLAMISNGNKSSGGLKKTLDFCGIFGFVQFQEGYYLLLITKKSPVALIGGHYIYHVDDTAMIPLMDKPKSATETRYCTIFSQVFNSKNFYFSYTYDITNSLQNNLTGCSINEMFVWNSYLTTGFDLGIWRIPVIHGFVDQSKISVYGHNVLVTLIARRSRFFAGARFLKRGVNEMGYVANDVETEQIVNDESTTMFYAPNNSENPKPCYTSFLQHRGSIPLFWSQENSSMAAKPSIQVDYIDPFYTATAKHFDDLHKRYGSPVIVLNLVKAKEKTKRESILLEHFTLAVNYLNQSLPEGNKIRYIAWDMASSDQDVIGTLEKLAEEVLATTDIFHTGIELYANSIKKSNKSGELEVHPNDKPRFQRGILRTNCIDCLDRTNAAQFVVGKCALGHQLYALGIIDEPSVPFDSDAINIFNAMYHDHGDTIALQYGGSHLVNTMETYRKISAWTSHSRDVIESIRRYYSNSFADAEKQDAMNLFLGNFQVQKETVDLWDLPTDYYLHNAHPRNLPPVKSLNIGGVKKWLNPSTKQSTPKKNDSVSSSITATISNTTPFNTETLVNKLLSPSVTIGEEKEYARYIRQFKPKHIVTQNAADVNEVDNVKEHPDCEFFTQYIKKPITQNEGQVKDEKLYQEFVHVSGNTESYIGIGARSNDISRFEGYHHWFETGVYVQRNKRGANF</sequence>
<keyword evidence="2" id="KW-0378">Hydrolase</keyword>